<feature type="domain" description="Heterokaryon incompatibility" evidence="1">
    <location>
        <begin position="31"/>
        <end position="116"/>
    </location>
</feature>
<sequence length="116" mass="13245">RLLEILPAATENESLSTRLFTADLDSTHLRYEALSYIWGAKSGIDKKHFIYVNGYRQSVTPNLHSALSSLRHPSWRRTLWVDSICINQADVQERCHQVLLMARIYAGASRVLVYLG</sequence>
<dbReference type="PANTHER" id="PTHR24148:SF64">
    <property type="entry name" value="HETEROKARYON INCOMPATIBILITY DOMAIN-CONTAINING PROTEIN"/>
    <property type="match status" value="1"/>
</dbReference>
<dbReference type="InterPro" id="IPR052895">
    <property type="entry name" value="HetReg/Transcr_Mod"/>
</dbReference>
<dbReference type="AlphaFoldDB" id="C7ZR64"/>
<protein>
    <recommendedName>
        <fullName evidence="1">Heterokaryon incompatibility domain-containing protein</fullName>
    </recommendedName>
</protein>
<organism evidence="2 3">
    <name type="scientific">Fusarium vanettenii (strain ATCC MYA-4622 / CBS 123669 / FGSC 9596 / NRRL 45880 / 77-13-4)</name>
    <name type="common">Fusarium solani subsp. pisi</name>
    <dbReference type="NCBI Taxonomy" id="660122"/>
    <lineage>
        <taxon>Eukaryota</taxon>
        <taxon>Fungi</taxon>
        <taxon>Dikarya</taxon>
        <taxon>Ascomycota</taxon>
        <taxon>Pezizomycotina</taxon>
        <taxon>Sordariomycetes</taxon>
        <taxon>Hypocreomycetidae</taxon>
        <taxon>Hypocreales</taxon>
        <taxon>Nectriaceae</taxon>
        <taxon>Fusarium</taxon>
        <taxon>Fusarium solani species complex</taxon>
        <taxon>Fusarium vanettenii</taxon>
    </lineage>
</organism>
<dbReference type="OrthoDB" id="5416609at2759"/>
<evidence type="ECO:0000259" key="1">
    <source>
        <dbReference type="Pfam" id="PF06985"/>
    </source>
</evidence>
<gene>
    <name evidence="2" type="ORF">NECHADRAFT_56568</name>
</gene>
<accession>C7ZR64</accession>
<feature type="non-terminal residue" evidence="2">
    <location>
        <position position="1"/>
    </location>
</feature>
<dbReference type="EMBL" id="GG699036">
    <property type="protein sequence ID" value="EEU33495.1"/>
    <property type="molecule type" value="Genomic_DNA"/>
</dbReference>
<proteinExistence type="predicted"/>
<dbReference type="GeneID" id="9666729"/>
<dbReference type="RefSeq" id="XP_003039208.1">
    <property type="nucleotide sequence ID" value="XM_003039162.1"/>
</dbReference>
<dbReference type="PANTHER" id="PTHR24148">
    <property type="entry name" value="ANKYRIN REPEAT DOMAIN-CONTAINING PROTEIN 39 HOMOLOG-RELATED"/>
    <property type="match status" value="1"/>
</dbReference>
<dbReference type="VEuPathDB" id="FungiDB:NECHADRAFT_56568"/>
<reference evidence="2 3" key="1">
    <citation type="journal article" date="2009" name="PLoS Genet.">
        <title>The genome of Nectria haematococca: contribution of supernumerary chromosomes to gene expansion.</title>
        <authorList>
            <person name="Coleman J.J."/>
            <person name="Rounsley S.D."/>
            <person name="Rodriguez-Carres M."/>
            <person name="Kuo A."/>
            <person name="Wasmann C.C."/>
            <person name="Grimwood J."/>
            <person name="Schmutz J."/>
            <person name="Taga M."/>
            <person name="White G.J."/>
            <person name="Zhou S."/>
            <person name="Schwartz D.C."/>
            <person name="Freitag M."/>
            <person name="Ma L.J."/>
            <person name="Danchin E.G."/>
            <person name="Henrissat B."/>
            <person name="Coutinho P.M."/>
            <person name="Nelson D.R."/>
            <person name="Straney D."/>
            <person name="Napoli C.A."/>
            <person name="Barker B.M."/>
            <person name="Gribskov M."/>
            <person name="Rep M."/>
            <person name="Kroken S."/>
            <person name="Molnar I."/>
            <person name="Rensing C."/>
            <person name="Kennell J.C."/>
            <person name="Zamora J."/>
            <person name="Farman M.L."/>
            <person name="Selker E.U."/>
            <person name="Salamov A."/>
            <person name="Shapiro H."/>
            <person name="Pangilinan J."/>
            <person name="Lindquist E."/>
            <person name="Lamers C."/>
            <person name="Grigoriev I.V."/>
            <person name="Geiser D.M."/>
            <person name="Covert S.F."/>
            <person name="Temporini E."/>
            <person name="Vanetten H.D."/>
        </authorList>
    </citation>
    <scope>NUCLEOTIDE SEQUENCE [LARGE SCALE GENOMIC DNA]</scope>
    <source>
        <strain evidence="3">ATCC MYA-4622 / CBS 123669 / FGSC 9596 / NRRL 45880 / 77-13-4</strain>
    </source>
</reference>
<feature type="non-terminal residue" evidence="2">
    <location>
        <position position="116"/>
    </location>
</feature>
<dbReference type="OMA" id="NDGIECH"/>
<keyword evidence="3" id="KW-1185">Reference proteome</keyword>
<dbReference type="InParanoid" id="C7ZR64"/>
<dbReference type="HOGENOM" id="CLU_004184_6_2_1"/>
<dbReference type="KEGG" id="nhe:NECHADRAFT_56568"/>
<name>C7ZR64_FUSV7</name>
<evidence type="ECO:0000313" key="3">
    <source>
        <dbReference type="Proteomes" id="UP000005206"/>
    </source>
</evidence>
<dbReference type="InterPro" id="IPR010730">
    <property type="entry name" value="HET"/>
</dbReference>
<dbReference type="STRING" id="660122.C7ZR64"/>
<dbReference type="Pfam" id="PF06985">
    <property type="entry name" value="HET"/>
    <property type="match status" value="1"/>
</dbReference>
<evidence type="ECO:0000313" key="2">
    <source>
        <dbReference type="EMBL" id="EEU33495.1"/>
    </source>
</evidence>
<dbReference type="Proteomes" id="UP000005206">
    <property type="component" value="Unassembled WGS sequence"/>
</dbReference>